<dbReference type="Pfam" id="PF25810">
    <property type="entry name" value="TMEM218_N"/>
    <property type="match status" value="1"/>
</dbReference>
<dbReference type="Proteomes" id="UP000050790">
    <property type="component" value="Unassembled WGS sequence"/>
</dbReference>
<accession>A0AA84ZT89</accession>
<dbReference type="WBParaSite" id="SMRG1_47810.1">
    <property type="protein sequence ID" value="SMRG1_47810.1"/>
    <property type="gene ID" value="SMRG1_47810"/>
</dbReference>
<reference evidence="4" key="1">
    <citation type="submission" date="2023-11" db="UniProtKB">
        <authorList>
            <consortium name="WormBaseParasite"/>
        </authorList>
    </citation>
    <scope>IDENTIFICATION</scope>
</reference>
<evidence type="ECO:0000313" key="4">
    <source>
        <dbReference type="WBParaSite" id="SMRG1_47810.1"/>
    </source>
</evidence>
<sequence>MATILGVGPGVFILCMLWAATIIICLVISYRETRSNFSCNFISDNLRDLTCYSKGFK</sequence>
<evidence type="ECO:0000256" key="1">
    <source>
        <dbReference type="SAM" id="Phobius"/>
    </source>
</evidence>
<name>A0AA84ZT89_9TREM</name>
<keyword evidence="1" id="KW-0472">Membrane</keyword>
<dbReference type="AlphaFoldDB" id="A0AA84ZT89"/>
<protein>
    <recommendedName>
        <fullName evidence="2">Transmembrane protein 218 N-terminal domain-containing protein</fullName>
    </recommendedName>
</protein>
<evidence type="ECO:0000313" key="3">
    <source>
        <dbReference type="Proteomes" id="UP000050790"/>
    </source>
</evidence>
<organism evidence="3 4">
    <name type="scientific">Schistosoma margrebowiei</name>
    <dbReference type="NCBI Taxonomy" id="48269"/>
    <lineage>
        <taxon>Eukaryota</taxon>
        <taxon>Metazoa</taxon>
        <taxon>Spiralia</taxon>
        <taxon>Lophotrochozoa</taxon>
        <taxon>Platyhelminthes</taxon>
        <taxon>Trematoda</taxon>
        <taxon>Digenea</taxon>
        <taxon>Strigeidida</taxon>
        <taxon>Schistosomatoidea</taxon>
        <taxon>Schistosomatidae</taxon>
        <taxon>Schistosoma</taxon>
    </lineage>
</organism>
<feature type="domain" description="Transmembrane protein 218 N-terminal" evidence="2">
    <location>
        <begin position="2"/>
        <end position="31"/>
    </location>
</feature>
<proteinExistence type="predicted"/>
<keyword evidence="1" id="KW-1133">Transmembrane helix</keyword>
<feature type="transmembrane region" description="Helical" evidence="1">
    <location>
        <begin position="6"/>
        <end position="28"/>
    </location>
</feature>
<keyword evidence="1" id="KW-0812">Transmembrane</keyword>
<dbReference type="InterPro" id="IPR057973">
    <property type="entry name" value="TMEM218_N"/>
</dbReference>
<evidence type="ECO:0000259" key="2">
    <source>
        <dbReference type="Pfam" id="PF25810"/>
    </source>
</evidence>